<feature type="signal peptide" evidence="4">
    <location>
        <begin position="1"/>
        <end position="21"/>
    </location>
</feature>
<dbReference type="InterPro" id="IPR036055">
    <property type="entry name" value="LDL_receptor-like_sf"/>
</dbReference>
<feature type="disulfide bond" evidence="2">
    <location>
        <begin position="142"/>
        <end position="157"/>
    </location>
</feature>
<feature type="chain" id="PRO_5041693847" evidence="4">
    <location>
        <begin position="22"/>
        <end position="231"/>
    </location>
</feature>
<protein>
    <submittedName>
        <fullName evidence="6">Very low-density lipoprotein receptor-like</fullName>
    </submittedName>
</protein>
<dbReference type="SUPFAM" id="SSF57424">
    <property type="entry name" value="LDL receptor-like module"/>
    <property type="match status" value="2"/>
</dbReference>
<feature type="transmembrane region" description="Helical" evidence="3">
    <location>
        <begin position="188"/>
        <end position="211"/>
    </location>
</feature>
<accession>A0AA97JDL9</accession>
<dbReference type="InterPro" id="IPR002172">
    <property type="entry name" value="LDrepeatLR_classA_rpt"/>
</dbReference>
<keyword evidence="5" id="KW-1185">Reference proteome</keyword>
<dbReference type="PANTHER" id="PTHR22722">
    <property type="entry name" value="LOW-DENSITY LIPOPROTEIN RECEPTOR-RELATED PROTEIN 2-RELATED"/>
    <property type="match status" value="1"/>
</dbReference>
<dbReference type="RefSeq" id="XP_054835437.1">
    <property type="nucleotide sequence ID" value="XM_054979462.1"/>
</dbReference>
<dbReference type="SMART" id="SM00192">
    <property type="entry name" value="LDLa"/>
    <property type="match status" value="3"/>
</dbReference>
<comment type="caution">
    <text evidence="2">Lacks conserved residue(s) required for the propagation of feature annotation.</text>
</comment>
<dbReference type="AlphaFoldDB" id="A0AA97JDL9"/>
<dbReference type="Pfam" id="PF00057">
    <property type="entry name" value="Ldl_recept_a"/>
    <property type="match status" value="1"/>
</dbReference>
<evidence type="ECO:0000313" key="6">
    <source>
        <dbReference type="RefSeq" id="XP_054835437.1"/>
    </source>
</evidence>
<evidence type="ECO:0000256" key="4">
    <source>
        <dbReference type="SAM" id="SignalP"/>
    </source>
</evidence>
<proteinExistence type="predicted"/>
<dbReference type="GO" id="GO:0005886">
    <property type="term" value="C:plasma membrane"/>
    <property type="evidence" value="ECO:0007669"/>
    <property type="project" value="TreeGrafter"/>
</dbReference>
<dbReference type="GeneID" id="129329808"/>
<name>A0AA97JDL9_EUBMA</name>
<dbReference type="KEGG" id="emc:129329808"/>
<keyword evidence="3" id="KW-0812">Transmembrane</keyword>
<gene>
    <name evidence="6" type="primary">LOC129329808</name>
</gene>
<dbReference type="PRINTS" id="PR00261">
    <property type="entry name" value="LDLRECEPTOR"/>
</dbReference>
<reference evidence="6" key="1">
    <citation type="submission" date="2025-08" db="UniProtKB">
        <authorList>
            <consortium name="RefSeq"/>
        </authorList>
    </citation>
    <scope>IDENTIFICATION</scope>
    <source>
        <tissue evidence="6">Blood</tissue>
    </source>
</reference>
<evidence type="ECO:0000256" key="2">
    <source>
        <dbReference type="PROSITE-ProRule" id="PRU00124"/>
    </source>
</evidence>
<evidence type="ECO:0000313" key="5">
    <source>
        <dbReference type="Proteomes" id="UP001190640"/>
    </source>
</evidence>
<dbReference type="GO" id="GO:0043235">
    <property type="term" value="C:receptor complex"/>
    <property type="evidence" value="ECO:0007669"/>
    <property type="project" value="TreeGrafter"/>
</dbReference>
<feature type="disulfide bond" evidence="2">
    <location>
        <begin position="36"/>
        <end position="54"/>
    </location>
</feature>
<keyword evidence="4" id="KW-0732">Signal</keyword>
<dbReference type="Gene3D" id="4.10.400.10">
    <property type="entry name" value="Low-density Lipoprotein Receptor"/>
    <property type="match status" value="2"/>
</dbReference>
<dbReference type="Proteomes" id="UP001190640">
    <property type="component" value="Chromosome 5"/>
</dbReference>
<keyword evidence="3" id="KW-1133">Transmembrane helix</keyword>
<evidence type="ECO:0000256" key="1">
    <source>
        <dbReference type="ARBA" id="ARBA00023157"/>
    </source>
</evidence>
<dbReference type="PROSITE" id="PS50068">
    <property type="entry name" value="LDLRA_2"/>
    <property type="match status" value="3"/>
</dbReference>
<sequence>MERFVSFGVFLTVVAWLCAWAVETDVSNCTVHSFPCEDGNQVSLCLKCNGKPDCAEGNESSCNTGNVTCEPGEWQCGGGGPCLPLEQFCDDYQDCLDKSNNSAKSCGPHVTQPQTPLPSLACSRKEFQCAPGGLCFPLDWWCDGHADCLDERDEKSCSLNLPAPSGATKTEGKTFPAKGPPSILKEPVYLTAIAIVALLIAVVAAVSVSLWERRRTKRNSFSYRLAGQSVA</sequence>
<dbReference type="InterPro" id="IPR051221">
    <property type="entry name" value="LDLR-related"/>
</dbReference>
<organism evidence="5 6">
    <name type="scientific">Eublepharis macularius</name>
    <name type="common">Leopard gecko</name>
    <name type="synonym">Cyrtodactylus macularius</name>
    <dbReference type="NCBI Taxonomy" id="481883"/>
    <lineage>
        <taxon>Eukaryota</taxon>
        <taxon>Metazoa</taxon>
        <taxon>Chordata</taxon>
        <taxon>Craniata</taxon>
        <taxon>Vertebrata</taxon>
        <taxon>Euteleostomi</taxon>
        <taxon>Lepidosauria</taxon>
        <taxon>Squamata</taxon>
        <taxon>Bifurcata</taxon>
        <taxon>Gekkota</taxon>
        <taxon>Eublepharidae</taxon>
        <taxon>Eublepharinae</taxon>
        <taxon>Eublepharis</taxon>
    </lineage>
</organism>
<keyword evidence="3" id="KW-0472">Membrane</keyword>
<evidence type="ECO:0000256" key="3">
    <source>
        <dbReference type="SAM" id="Phobius"/>
    </source>
</evidence>
<keyword evidence="1 2" id="KW-1015">Disulfide bond</keyword>
<dbReference type="CDD" id="cd00112">
    <property type="entry name" value="LDLa"/>
    <property type="match status" value="2"/>
</dbReference>